<feature type="domain" description="Glycosyltransferase subfamily 4-like N-terminal" evidence="4">
    <location>
        <begin position="24"/>
        <end position="153"/>
    </location>
</feature>
<keyword evidence="6" id="KW-1185">Reference proteome</keyword>
<name>A0A1H9WPQ0_9BACI</name>
<dbReference type="Pfam" id="PF13439">
    <property type="entry name" value="Glyco_transf_4"/>
    <property type="match status" value="1"/>
</dbReference>
<accession>A0A1H9WPQ0</accession>
<dbReference type="OrthoDB" id="9813214at2"/>
<evidence type="ECO:0000256" key="2">
    <source>
        <dbReference type="ARBA" id="ARBA00022679"/>
    </source>
</evidence>
<keyword evidence="2" id="KW-0808">Transferase</keyword>
<reference evidence="6" key="1">
    <citation type="submission" date="2016-10" db="EMBL/GenBank/DDBJ databases">
        <authorList>
            <person name="de Groot N.N."/>
        </authorList>
    </citation>
    <scope>NUCLEOTIDE SEQUENCE [LARGE SCALE GENOMIC DNA]</scope>
    <source>
        <strain evidence="6">10nlg</strain>
    </source>
</reference>
<dbReference type="EMBL" id="FOGV01000041">
    <property type="protein sequence ID" value="SES35657.1"/>
    <property type="molecule type" value="Genomic_DNA"/>
</dbReference>
<dbReference type="Pfam" id="PF00534">
    <property type="entry name" value="Glycos_transf_1"/>
    <property type="match status" value="1"/>
</dbReference>
<protein>
    <submittedName>
        <fullName evidence="5">Glycosyltransferase involved in cell wall bisynthesis</fullName>
    </submittedName>
</protein>
<evidence type="ECO:0000259" key="4">
    <source>
        <dbReference type="Pfam" id="PF13439"/>
    </source>
</evidence>
<dbReference type="GO" id="GO:0016757">
    <property type="term" value="F:glycosyltransferase activity"/>
    <property type="evidence" value="ECO:0007669"/>
    <property type="project" value="UniProtKB-KW"/>
</dbReference>
<comment type="caution">
    <text evidence="5">The sequence shown here is derived from an EMBL/GenBank/DDBJ whole genome shotgun (WGS) entry which is preliminary data.</text>
</comment>
<organism evidence="5 6">
    <name type="scientific">Salisediminibacterium halotolerans</name>
    <dbReference type="NCBI Taxonomy" id="517425"/>
    <lineage>
        <taxon>Bacteria</taxon>
        <taxon>Bacillati</taxon>
        <taxon>Bacillota</taxon>
        <taxon>Bacilli</taxon>
        <taxon>Bacillales</taxon>
        <taxon>Bacillaceae</taxon>
        <taxon>Salisediminibacterium</taxon>
    </lineage>
</organism>
<sequence>MTDTKVVHITTVHHPLDPRITLKECRSLAETGYDVTLIAKEAENVPETIHGVKYDPFKQTGKRFVSMFVSPFKVYKKAKEYQADVYHIHDPELLPVGYFLKKQGNVVIYDVHEDYETGIVTRDYFNQPVRKLLSKIFKAVETVTSKKMNVILAEKYYQEKYPQGVCVLNYPILENQPYTEVERDFNNASALLYTGNVTEDRGALQHALFPAIDNSISVTLIGRCPKDLYLAMKNVAGAAAERLQVIGVNEYIAKDDIDEMYARDGWLAGVAMFPDSPHYERKELTKFFEYMLAGLPVVCTNMPEWKAFIDRHDCGLTAEPDNPDDLRQVLETLRNNPERAKEMGINGRNAVKKELHWGIQEQLLLDSYARFIKKEKGEPS</sequence>
<dbReference type="AlphaFoldDB" id="A0A1H9WPQ0"/>
<dbReference type="InterPro" id="IPR028098">
    <property type="entry name" value="Glyco_trans_4-like_N"/>
</dbReference>
<evidence type="ECO:0000259" key="3">
    <source>
        <dbReference type="Pfam" id="PF00534"/>
    </source>
</evidence>
<dbReference type="PANTHER" id="PTHR12526">
    <property type="entry name" value="GLYCOSYLTRANSFERASE"/>
    <property type="match status" value="1"/>
</dbReference>
<evidence type="ECO:0000313" key="5">
    <source>
        <dbReference type="EMBL" id="SES35657.1"/>
    </source>
</evidence>
<feature type="domain" description="Glycosyl transferase family 1" evidence="3">
    <location>
        <begin position="287"/>
        <end position="349"/>
    </location>
</feature>
<keyword evidence="1" id="KW-0328">Glycosyltransferase</keyword>
<dbReference type="Gene3D" id="3.40.50.2000">
    <property type="entry name" value="Glycogen Phosphorylase B"/>
    <property type="match status" value="2"/>
</dbReference>
<dbReference type="STRING" id="1464123.SAMN05444126_1419"/>
<dbReference type="RefSeq" id="WP_093075105.1">
    <property type="nucleotide sequence ID" value="NZ_FOGV01000041.1"/>
</dbReference>
<evidence type="ECO:0000313" key="6">
    <source>
        <dbReference type="Proteomes" id="UP000199318"/>
    </source>
</evidence>
<dbReference type="PANTHER" id="PTHR12526:SF629">
    <property type="entry name" value="TEICHURONIC ACID BIOSYNTHESIS GLYCOSYLTRANSFERASE TUAH-RELATED"/>
    <property type="match status" value="1"/>
</dbReference>
<dbReference type="Proteomes" id="UP000199318">
    <property type="component" value="Unassembled WGS sequence"/>
</dbReference>
<dbReference type="SUPFAM" id="SSF53756">
    <property type="entry name" value="UDP-Glycosyltransferase/glycogen phosphorylase"/>
    <property type="match status" value="1"/>
</dbReference>
<proteinExistence type="predicted"/>
<evidence type="ECO:0000256" key="1">
    <source>
        <dbReference type="ARBA" id="ARBA00022676"/>
    </source>
</evidence>
<gene>
    <name evidence="5" type="ORF">SAMN05444126_1419</name>
</gene>
<dbReference type="InterPro" id="IPR001296">
    <property type="entry name" value="Glyco_trans_1"/>
</dbReference>